<dbReference type="GO" id="GO:0044281">
    <property type="term" value="P:small molecule metabolic process"/>
    <property type="evidence" value="ECO:0007669"/>
    <property type="project" value="UniProtKB-ARBA"/>
</dbReference>
<dbReference type="RefSeq" id="WP_133035920.1">
    <property type="nucleotide sequence ID" value="NZ_BAABEI010000012.1"/>
</dbReference>
<dbReference type="InterPro" id="IPR046667">
    <property type="entry name" value="DUF6537"/>
</dbReference>
<dbReference type="NCBIfam" id="NF009588">
    <property type="entry name" value="PRK13029.1"/>
    <property type="match status" value="1"/>
</dbReference>
<protein>
    <submittedName>
        <fullName evidence="8">Indolepyruvate ferredoxin oxidoreductase</fullName>
    </submittedName>
</protein>
<keyword evidence="6" id="KW-0411">Iron-sulfur</keyword>
<sequence length="1153" mass="126301">MLKQSFSLEDKYMAEEGRIFLSGTQALVRLPIVQMRRDRAAGLNTAAFISGYRGSPLGGYDQQLAKAKKHLAAHDIVFRPGVNEDLAATAVWGTQQLHLSPGARYDGVAGYWYGKGPGVDRCGDVLKHANAAGTAKHGGVLCFAGDDHSAKSSSIPHQSDHAFMSALIPVLYPSSIHEFVEYGLLGTAMSRYSGCWVGMKFIADTVETTASVDLAGERRQFVIPQDFELPRDGLGLRWPDPPLPQDERLQTYKGYAAIAFARANRVDEVTHDVPRARFGIIASGKAYEDVLQALKELSLGPAEMAEIGMRIYKVRMPWPLEPEGVRDFSQGLEEVLVVEERREIIENQIKQQLFNWHHGERPRIVGKFDHQDKPFLPLSEALSVGMVARAIAARLLQFDFDAGLKTVISDELAYLLEREKIRKAHTAPVERVPYFCSGCPHNTSTKVPEGSRATAGIGCHYMVQWMDRDTTTFTHMGAEGVPWSGIAPFSDEKHIFVNLGDGTYYHSGILAIRQSVAAGVNITYKLLYNDAVAMTGGQPVDGPLSPEVMTRQLHDEGVAPIYLVSDHPDAYSPAVLAPGVIVRHRDEMDRVMRDIREAPGCSAIVYVQTCAAEKRRRRSRGLMEDPPVRLMINPAVCEGCGDCSTQSNCVSVEPLDTEFGRKRKINQSTCNKDYSCLKGFCPSFVTVEGGRLRKAARSNPDISGIAEPDIVDIGERAYNIAIAGIGGTGILTISAILGMAAHLDGKAPMILDMAGLAQKGGAVMSHLRIGLCDEDVSSPRIVTGGADLLLAADDVVAASKDAVTLCDHHRTTGVVNTKLTPVADFVRKRDFDFRRRDVEGTVRAALRDPSHLLDFTTIAEKVAGNAMATNILMTGFAWQKGLIPLTRQSIEQAIVLNGVAVDATLSAFGWGRLIAADPARAERLLTPGKPVATLETMAPDALVAHRMKHLTAYQNAALAERYKALVERVRQAERALGPDDRLVRAVAHVYAQLLAYKDEYEVARLFTDPAFKQGLAEQFEGKYSIAFNLAPPFLKGEDANGRPRKRRFGRWMLPAFGLLAGLKGLRGTAFDPFGRTAERRMERQLIADYVALVEHVLENLCRENLDAAVALLSLYGEIRGYGPVKEAAVKRVRAREAEMRLAFDTAGQHRAAA</sequence>
<organism evidence="8 9">
    <name type="scientific">Shinella granuli</name>
    <dbReference type="NCBI Taxonomy" id="323621"/>
    <lineage>
        <taxon>Bacteria</taxon>
        <taxon>Pseudomonadati</taxon>
        <taxon>Pseudomonadota</taxon>
        <taxon>Alphaproteobacteria</taxon>
        <taxon>Hyphomicrobiales</taxon>
        <taxon>Rhizobiaceae</taxon>
        <taxon>Shinella</taxon>
    </lineage>
</organism>
<dbReference type="AlphaFoldDB" id="A0A4R2CCM8"/>
<evidence type="ECO:0000313" key="8">
    <source>
        <dbReference type="EMBL" id="TCN38497.1"/>
    </source>
</evidence>
<keyword evidence="3" id="KW-0249">Electron transport</keyword>
<dbReference type="EMBL" id="SLVX01000019">
    <property type="protein sequence ID" value="TCN38497.1"/>
    <property type="molecule type" value="Genomic_DNA"/>
</dbReference>
<proteinExistence type="predicted"/>
<evidence type="ECO:0000256" key="2">
    <source>
        <dbReference type="ARBA" id="ARBA00022485"/>
    </source>
</evidence>
<dbReference type="Pfam" id="PF01558">
    <property type="entry name" value="POR"/>
    <property type="match status" value="1"/>
</dbReference>
<keyword evidence="2" id="KW-0479">Metal-binding</keyword>
<feature type="domain" description="4Fe-4S ferredoxin-type" evidence="7">
    <location>
        <begin position="628"/>
        <end position="660"/>
    </location>
</feature>
<evidence type="ECO:0000256" key="6">
    <source>
        <dbReference type="ARBA" id="ARBA00023014"/>
    </source>
</evidence>
<dbReference type="InterPro" id="IPR009014">
    <property type="entry name" value="Transketo_C/PFOR_II"/>
</dbReference>
<dbReference type="CDD" id="cd07034">
    <property type="entry name" value="TPP_PYR_PFOR_IOR-alpha_like"/>
    <property type="match status" value="1"/>
</dbReference>
<keyword evidence="5" id="KW-0408">Iron</keyword>
<dbReference type="PANTHER" id="PTHR48084:SF3">
    <property type="entry name" value="SUBUNIT OF PYRUVATE:FLAVODOXIN OXIDOREDUCTASE"/>
    <property type="match status" value="1"/>
</dbReference>
<dbReference type="SUPFAM" id="SSF53323">
    <property type="entry name" value="Pyruvate-ferredoxin oxidoreductase, PFOR, domain III"/>
    <property type="match status" value="1"/>
</dbReference>
<dbReference type="GO" id="GO:0016625">
    <property type="term" value="F:oxidoreductase activity, acting on the aldehyde or oxo group of donors, iron-sulfur protein as acceptor"/>
    <property type="evidence" value="ECO:0007669"/>
    <property type="project" value="UniProtKB-ARBA"/>
</dbReference>
<dbReference type="InterPro" id="IPR019752">
    <property type="entry name" value="Pyrv/ketoisovalerate_OxRed_cat"/>
</dbReference>
<dbReference type="InterPro" id="IPR011766">
    <property type="entry name" value="TPP_enzyme_TPP-bd"/>
</dbReference>
<evidence type="ECO:0000256" key="3">
    <source>
        <dbReference type="ARBA" id="ARBA00022982"/>
    </source>
</evidence>
<dbReference type="InterPro" id="IPR051457">
    <property type="entry name" value="2-oxoacid:Fd_oxidoreductase"/>
</dbReference>
<dbReference type="InterPro" id="IPR002869">
    <property type="entry name" value="Pyrv_flavodox_OxRed_cen"/>
</dbReference>
<accession>A0A4R2CCM8</accession>
<evidence type="ECO:0000256" key="5">
    <source>
        <dbReference type="ARBA" id="ARBA00023004"/>
    </source>
</evidence>
<dbReference type="Gene3D" id="3.40.50.970">
    <property type="match status" value="1"/>
</dbReference>
<dbReference type="InterPro" id="IPR029061">
    <property type="entry name" value="THDP-binding"/>
</dbReference>
<keyword evidence="8" id="KW-0670">Pyruvate</keyword>
<dbReference type="InterPro" id="IPR017896">
    <property type="entry name" value="4Fe4S_Fe-S-bd"/>
</dbReference>
<keyword evidence="9" id="KW-1185">Reference proteome</keyword>
<keyword evidence="4" id="KW-0560">Oxidoreductase</keyword>
<dbReference type="InterPro" id="IPR002880">
    <property type="entry name" value="Pyrv_Fd/Flavodoxin_OxRdtase_N"/>
</dbReference>
<gene>
    <name evidence="8" type="ORF">EV665_1198</name>
</gene>
<dbReference type="NCBIfam" id="NF009589">
    <property type="entry name" value="PRK13030.1"/>
    <property type="match status" value="1"/>
</dbReference>
<dbReference type="Pfam" id="PF20169">
    <property type="entry name" value="DUF6537"/>
    <property type="match status" value="1"/>
</dbReference>
<reference evidence="8 9" key="1">
    <citation type="submission" date="2019-03" db="EMBL/GenBank/DDBJ databases">
        <title>Genomic Encyclopedia of Type Strains, Phase IV (KMG-IV): sequencing the most valuable type-strain genomes for metagenomic binning, comparative biology and taxonomic classification.</title>
        <authorList>
            <person name="Goeker M."/>
        </authorList>
    </citation>
    <scope>NUCLEOTIDE SEQUENCE [LARGE SCALE GENOMIC DNA]</scope>
    <source>
        <strain evidence="8 9">DSM 18401</strain>
    </source>
</reference>
<evidence type="ECO:0000259" key="7">
    <source>
        <dbReference type="PROSITE" id="PS51379"/>
    </source>
</evidence>
<dbReference type="Pfam" id="PF02775">
    <property type="entry name" value="TPP_enzyme_C"/>
    <property type="match status" value="1"/>
</dbReference>
<dbReference type="GO" id="GO:0045333">
    <property type="term" value="P:cellular respiration"/>
    <property type="evidence" value="ECO:0007669"/>
    <property type="project" value="UniProtKB-ARBA"/>
</dbReference>
<dbReference type="GO" id="GO:0051539">
    <property type="term" value="F:4 iron, 4 sulfur cluster binding"/>
    <property type="evidence" value="ECO:0007669"/>
    <property type="project" value="UniProtKB-KW"/>
</dbReference>
<evidence type="ECO:0000256" key="1">
    <source>
        <dbReference type="ARBA" id="ARBA00022448"/>
    </source>
</evidence>
<comment type="caution">
    <text evidence="8">The sequence shown here is derived from an EMBL/GenBank/DDBJ whole genome shotgun (WGS) entry which is preliminary data.</text>
</comment>
<dbReference type="Gene3D" id="3.40.920.10">
    <property type="entry name" value="Pyruvate-ferredoxin oxidoreductase, PFOR, domain III"/>
    <property type="match status" value="1"/>
</dbReference>
<keyword evidence="2" id="KW-0004">4Fe-4S</keyword>
<dbReference type="SUPFAM" id="SSF52922">
    <property type="entry name" value="TK C-terminal domain-like"/>
    <property type="match status" value="1"/>
</dbReference>
<dbReference type="SUPFAM" id="SSF52518">
    <property type="entry name" value="Thiamin diphosphate-binding fold (THDP-binding)"/>
    <property type="match status" value="2"/>
</dbReference>
<name>A0A4R2CCM8_SHIGR</name>
<evidence type="ECO:0000256" key="4">
    <source>
        <dbReference type="ARBA" id="ARBA00023002"/>
    </source>
</evidence>
<dbReference type="Proteomes" id="UP000295351">
    <property type="component" value="Unassembled WGS sequence"/>
</dbReference>
<dbReference type="PANTHER" id="PTHR48084">
    <property type="entry name" value="2-OXOGLUTARATE OXIDOREDUCTASE SUBUNIT KORB-RELATED"/>
    <property type="match status" value="1"/>
</dbReference>
<dbReference type="PROSITE" id="PS51379">
    <property type="entry name" value="4FE4S_FER_2"/>
    <property type="match status" value="1"/>
</dbReference>
<evidence type="ECO:0000313" key="9">
    <source>
        <dbReference type="Proteomes" id="UP000295351"/>
    </source>
</evidence>
<dbReference type="GO" id="GO:0030976">
    <property type="term" value="F:thiamine pyrophosphate binding"/>
    <property type="evidence" value="ECO:0007669"/>
    <property type="project" value="InterPro"/>
</dbReference>
<keyword evidence="1" id="KW-0813">Transport</keyword>